<comment type="caution">
    <text evidence="6">The sequence shown here is derived from an EMBL/GenBank/DDBJ whole genome shotgun (WGS) entry which is preliminary data.</text>
</comment>
<dbReference type="PANTHER" id="PTHR36917:SF1">
    <property type="entry name" value="INNER MEMBRANE-SPANNING PROTEIN YCIB"/>
    <property type="match status" value="1"/>
</dbReference>
<feature type="transmembrane region" description="Helical" evidence="5">
    <location>
        <begin position="65"/>
        <end position="84"/>
    </location>
</feature>
<evidence type="ECO:0000256" key="1">
    <source>
        <dbReference type="ARBA" id="ARBA00022475"/>
    </source>
</evidence>
<dbReference type="NCBIfam" id="TIGR00997">
    <property type="entry name" value="ispZ"/>
    <property type="match status" value="1"/>
</dbReference>
<feature type="transmembrane region" description="Helical" evidence="5">
    <location>
        <begin position="167"/>
        <end position="186"/>
    </location>
</feature>
<dbReference type="InterPro" id="IPR006008">
    <property type="entry name" value="YciB"/>
</dbReference>
<feature type="transmembrane region" description="Helical" evidence="5">
    <location>
        <begin position="12"/>
        <end position="29"/>
    </location>
</feature>
<dbReference type="Proteomes" id="UP000253918">
    <property type="component" value="Unassembled WGS sequence"/>
</dbReference>
<evidence type="ECO:0000256" key="3">
    <source>
        <dbReference type="ARBA" id="ARBA00022989"/>
    </source>
</evidence>
<evidence type="ECO:0000256" key="4">
    <source>
        <dbReference type="ARBA" id="ARBA00023136"/>
    </source>
</evidence>
<keyword evidence="2 5" id="KW-0812">Transmembrane</keyword>
<gene>
    <name evidence="5" type="primary">yciB</name>
    <name evidence="6" type="ORF">DVW87_00640</name>
</gene>
<proteinExistence type="inferred from homology"/>
<organism evidence="6 7">
    <name type="scientific">Sphingomonas aracearum</name>
    <dbReference type="NCBI Taxonomy" id="2283317"/>
    <lineage>
        <taxon>Bacteria</taxon>
        <taxon>Pseudomonadati</taxon>
        <taxon>Pseudomonadota</taxon>
        <taxon>Alphaproteobacteria</taxon>
        <taxon>Sphingomonadales</taxon>
        <taxon>Sphingomonadaceae</taxon>
        <taxon>Sphingomonas</taxon>
    </lineage>
</organism>
<feature type="transmembrane region" description="Helical" evidence="5">
    <location>
        <begin position="137"/>
        <end position="155"/>
    </location>
</feature>
<name>A0A369VV66_9SPHN</name>
<dbReference type="NCBIfam" id="NF001323">
    <property type="entry name" value="PRK00259.1-1"/>
    <property type="match status" value="1"/>
</dbReference>
<keyword evidence="7" id="KW-1185">Reference proteome</keyword>
<reference evidence="6 7" key="1">
    <citation type="submission" date="2018-07" db="EMBL/GenBank/DDBJ databases">
        <title>a novel species of Sphingomonas isolated from the rhizosphere soil of Araceae plant.</title>
        <authorList>
            <person name="Zhiyong W."/>
            <person name="Qinglan Z."/>
            <person name="Zhiwei F."/>
            <person name="Ding X."/>
            <person name="Gejiao W."/>
            <person name="Shixue Z."/>
        </authorList>
    </citation>
    <scope>NUCLEOTIDE SEQUENCE [LARGE SCALE GENOMIC DNA]</scope>
    <source>
        <strain evidence="6 7">WZY 27</strain>
    </source>
</reference>
<dbReference type="Pfam" id="PF04279">
    <property type="entry name" value="IspA"/>
    <property type="match status" value="1"/>
</dbReference>
<evidence type="ECO:0000313" key="7">
    <source>
        <dbReference type="Proteomes" id="UP000253918"/>
    </source>
</evidence>
<comment type="function">
    <text evidence="5">Plays a role in cell envelope biogenesis, maintenance of cell envelope integrity and membrane homeostasis.</text>
</comment>
<dbReference type="PANTHER" id="PTHR36917">
    <property type="entry name" value="INTRACELLULAR SEPTATION PROTEIN A-RELATED"/>
    <property type="match status" value="1"/>
</dbReference>
<comment type="similarity">
    <text evidence="5">Belongs to the YciB family.</text>
</comment>
<accession>A0A369VV66</accession>
<evidence type="ECO:0000256" key="2">
    <source>
        <dbReference type="ARBA" id="ARBA00022692"/>
    </source>
</evidence>
<feature type="transmembrane region" description="Helical" evidence="5">
    <location>
        <begin position="96"/>
        <end position="116"/>
    </location>
</feature>
<comment type="subcellular location">
    <subcellularLocation>
        <location evidence="5">Cell inner membrane</location>
        <topology evidence="5">Multi-pass membrane protein</topology>
    </subcellularLocation>
</comment>
<keyword evidence="4 5" id="KW-0472">Membrane</keyword>
<keyword evidence="1 5" id="KW-1003">Cell membrane</keyword>
<dbReference type="HAMAP" id="MF_00189">
    <property type="entry name" value="YciB"/>
    <property type="match status" value="1"/>
</dbReference>
<protein>
    <recommendedName>
        <fullName evidence="5">Inner membrane-spanning protein YciB</fullName>
    </recommendedName>
</protein>
<evidence type="ECO:0000256" key="5">
    <source>
        <dbReference type="HAMAP-Rule" id="MF_00189"/>
    </source>
</evidence>
<dbReference type="GO" id="GO:0005886">
    <property type="term" value="C:plasma membrane"/>
    <property type="evidence" value="ECO:0007669"/>
    <property type="project" value="UniProtKB-SubCell"/>
</dbReference>
<dbReference type="EMBL" id="QQNB01000001">
    <property type="protein sequence ID" value="RDE06276.1"/>
    <property type="molecule type" value="Genomic_DNA"/>
</dbReference>
<keyword evidence="3 5" id="KW-1133">Transmembrane helix</keyword>
<dbReference type="OrthoDB" id="9788219at2"/>
<sequence>MSTRPPASPGFRMALDYGPLLVFFAINFLTHGPAITRIVAATIGFMVAMAIALLLSWVKTRHISPMLLISGVLVIVFGGLTVWFHDDRFIKMKPTFVYSIFAAVLGFGLATGRPLLQGLLEAAYPGLTAIGWRKLTRNWAIFFVFMAVLNELVWRNTNTDFWVGFKLWGAIPLTFLFAIVNIPMLLKHGLNQPAEVETPPAD</sequence>
<dbReference type="RefSeq" id="WP_114685858.1">
    <property type="nucleotide sequence ID" value="NZ_QQNB01000001.1"/>
</dbReference>
<feature type="transmembrane region" description="Helical" evidence="5">
    <location>
        <begin position="35"/>
        <end position="58"/>
    </location>
</feature>
<dbReference type="AlphaFoldDB" id="A0A369VV66"/>
<evidence type="ECO:0000313" key="6">
    <source>
        <dbReference type="EMBL" id="RDE06276.1"/>
    </source>
</evidence>
<keyword evidence="5" id="KW-0997">Cell inner membrane</keyword>